<evidence type="ECO:0000256" key="2">
    <source>
        <dbReference type="SAM" id="Phobius"/>
    </source>
</evidence>
<evidence type="ECO:0000313" key="4">
    <source>
        <dbReference type="EMBL" id="RHY02574.1"/>
    </source>
</evidence>
<dbReference type="AlphaFoldDB" id="A0A397A8A9"/>
<gene>
    <name evidence="4" type="ORF">DYB25_009994</name>
</gene>
<organism evidence="4 5">
    <name type="scientific">Aphanomyces astaci</name>
    <name type="common">Crayfish plague agent</name>
    <dbReference type="NCBI Taxonomy" id="112090"/>
    <lineage>
        <taxon>Eukaryota</taxon>
        <taxon>Sar</taxon>
        <taxon>Stramenopiles</taxon>
        <taxon>Oomycota</taxon>
        <taxon>Saprolegniomycetes</taxon>
        <taxon>Saprolegniales</taxon>
        <taxon>Verrucalvaceae</taxon>
        <taxon>Aphanomyces</taxon>
    </lineage>
</organism>
<keyword evidence="2" id="KW-0812">Transmembrane</keyword>
<feature type="region of interest" description="Disordered" evidence="1">
    <location>
        <begin position="346"/>
        <end position="374"/>
    </location>
</feature>
<evidence type="ECO:0000259" key="3">
    <source>
        <dbReference type="PROSITE" id="PS00028"/>
    </source>
</evidence>
<evidence type="ECO:0000313" key="5">
    <source>
        <dbReference type="Proteomes" id="UP000266239"/>
    </source>
</evidence>
<protein>
    <recommendedName>
        <fullName evidence="3">C2H2-type domain-containing protein</fullName>
    </recommendedName>
</protein>
<keyword evidence="2" id="KW-1133">Transmembrane helix</keyword>
<accession>A0A397A8A9</accession>
<evidence type="ECO:0000256" key="1">
    <source>
        <dbReference type="SAM" id="MobiDB-lite"/>
    </source>
</evidence>
<keyword evidence="2" id="KW-0472">Membrane</keyword>
<feature type="domain" description="C2H2-type" evidence="3">
    <location>
        <begin position="36"/>
        <end position="57"/>
    </location>
</feature>
<dbReference type="EMBL" id="QUTA01008822">
    <property type="protein sequence ID" value="RHY02574.1"/>
    <property type="molecule type" value="Genomic_DNA"/>
</dbReference>
<reference evidence="4 5" key="1">
    <citation type="submission" date="2018-08" db="EMBL/GenBank/DDBJ databases">
        <title>Aphanomyces genome sequencing and annotation.</title>
        <authorList>
            <person name="Minardi D."/>
            <person name="Oidtmann B."/>
            <person name="Van Der Giezen M."/>
            <person name="Studholme D.J."/>
        </authorList>
    </citation>
    <scope>NUCLEOTIDE SEQUENCE [LARGE SCALE GENOMIC DNA]</scope>
    <source>
        <strain evidence="4 5">Yx</strain>
    </source>
</reference>
<dbReference type="Gene3D" id="1.25.10.10">
    <property type="entry name" value="Leucine-rich Repeat Variant"/>
    <property type="match status" value="1"/>
</dbReference>
<dbReference type="SUPFAM" id="SSF48371">
    <property type="entry name" value="ARM repeat"/>
    <property type="match status" value="1"/>
</dbReference>
<dbReference type="VEuPathDB" id="FungiDB:H257_17591"/>
<dbReference type="InterPro" id="IPR016024">
    <property type="entry name" value="ARM-type_fold"/>
</dbReference>
<dbReference type="Proteomes" id="UP000266239">
    <property type="component" value="Unassembled WGS sequence"/>
</dbReference>
<dbReference type="PROSITE" id="PS00028">
    <property type="entry name" value="ZINC_FINGER_C2H2_1"/>
    <property type="match status" value="1"/>
</dbReference>
<feature type="compositionally biased region" description="Basic residues" evidence="1">
    <location>
        <begin position="361"/>
        <end position="374"/>
    </location>
</feature>
<feature type="transmembrane region" description="Helical" evidence="2">
    <location>
        <begin position="392"/>
        <end position="414"/>
    </location>
</feature>
<sequence>MAAAFAMLLMLRRKRHPDGQMQLMHASLRSLFRESCQECGFVCTDSVVLMEHMLEVHLAPQTCRQRHFTTATLALLHSHGCKRFIPYKVTSEHATPPCGIAMPLLPPVQDNMVDRLEERRTHTQVLLSIVQLCFCSGLFCGESFRPVADRIVVHVILLCTHTDARVAAKARECLTVWTERVSYDLHVVVQAGERLSSEEESVNYCISFVDQIPTILGSWDPKELHDIDLFALIANCLMDDRQNVRRHGYEPLALLFEFHRAEYGDDPPLVHAYLEQLPKQVVDELLRQVPTSALAHAIRPLLVPRHAFPNAKKAMQSPVLSRKLQFYDTPSSYPDVVHHHLRHRASRANPRLEPDVPRSAFKARRPPPPHRKRRMYSGYGDDASLMHTVVGWVWFWVVVLLAAFGFMSLLWFLWQV</sequence>
<name>A0A397A8A9_APHAT</name>
<comment type="caution">
    <text evidence="4">The sequence shown here is derived from an EMBL/GenBank/DDBJ whole genome shotgun (WGS) entry which is preliminary data.</text>
</comment>
<proteinExistence type="predicted"/>
<dbReference type="InterPro" id="IPR011989">
    <property type="entry name" value="ARM-like"/>
</dbReference>
<dbReference type="InterPro" id="IPR013087">
    <property type="entry name" value="Znf_C2H2_type"/>
</dbReference>